<reference evidence="1" key="1">
    <citation type="submission" date="2020-11" db="EMBL/GenBank/DDBJ databases">
        <authorList>
            <person name="Tran Van P."/>
        </authorList>
    </citation>
    <scope>NUCLEOTIDE SEQUENCE</scope>
</reference>
<gene>
    <name evidence="1" type="ORF">TMSB3V08_LOCUS12256</name>
</gene>
<protein>
    <submittedName>
        <fullName evidence="1">Uncharacterized protein</fullName>
    </submittedName>
</protein>
<dbReference type="AlphaFoldDB" id="A0A7R9HWQ7"/>
<accession>A0A7R9HWQ7</accession>
<sequence>MEYIRFLRSQFRSYSFK</sequence>
<name>A0A7R9HWQ7_9NEOP</name>
<proteinExistence type="predicted"/>
<organism evidence="1">
    <name type="scientific">Timema monikensis</name>
    <dbReference type="NCBI Taxonomy" id="170555"/>
    <lineage>
        <taxon>Eukaryota</taxon>
        <taxon>Metazoa</taxon>
        <taxon>Ecdysozoa</taxon>
        <taxon>Arthropoda</taxon>
        <taxon>Hexapoda</taxon>
        <taxon>Insecta</taxon>
        <taxon>Pterygota</taxon>
        <taxon>Neoptera</taxon>
        <taxon>Polyneoptera</taxon>
        <taxon>Phasmatodea</taxon>
        <taxon>Timematodea</taxon>
        <taxon>Timematoidea</taxon>
        <taxon>Timematidae</taxon>
        <taxon>Timema</taxon>
    </lineage>
</organism>
<evidence type="ECO:0000313" key="1">
    <source>
        <dbReference type="EMBL" id="CAD7435610.1"/>
    </source>
</evidence>
<dbReference type="EMBL" id="OB801228">
    <property type="protein sequence ID" value="CAD7435610.1"/>
    <property type="molecule type" value="Genomic_DNA"/>
</dbReference>